<evidence type="ECO:0000256" key="11">
    <source>
        <dbReference type="ARBA" id="ARBA00022723"/>
    </source>
</evidence>
<evidence type="ECO:0000256" key="6">
    <source>
        <dbReference type="ARBA" id="ARBA00011245"/>
    </source>
</evidence>
<dbReference type="EMBL" id="FNAG01000009">
    <property type="protein sequence ID" value="SDD87461.1"/>
    <property type="molecule type" value="Genomic_DNA"/>
</dbReference>
<dbReference type="SUPFAM" id="SSF53244">
    <property type="entry name" value="MurD-like peptide ligases, peptide-binding domain"/>
    <property type="match status" value="1"/>
</dbReference>
<accession>A0A1G6YB25</accession>
<dbReference type="EC" id="6.3.2.17" evidence="8"/>
<evidence type="ECO:0000256" key="16">
    <source>
        <dbReference type="ARBA" id="ARBA00030048"/>
    </source>
</evidence>
<evidence type="ECO:0000256" key="13">
    <source>
        <dbReference type="ARBA" id="ARBA00022840"/>
    </source>
</evidence>
<comment type="catalytic activity">
    <reaction evidence="21">
        <text>(6R)-5,10-methylenetetrahydrofolyl-(gamma-L-Glu)(n) + L-glutamate + ATP = (6R)-5,10-methylenetetrahydrofolyl-(gamma-L-Glu)(n+1) + ADP + phosphate + H(+)</text>
        <dbReference type="Rhea" id="RHEA:51912"/>
        <dbReference type="Rhea" id="RHEA-COMP:13257"/>
        <dbReference type="Rhea" id="RHEA-COMP:13258"/>
        <dbReference type="ChEBI" id="CHEBI:15378"/>
        <dbReference type="ChEBI" id="CHEBI:29985"/>
        <dbReference type="ChEBI" id="CHEBI:30616"/>
        <dbReference type="ChEBI" id="CHEBI:43474"/>
        <dbReference type="ChEBI" id="CHEBI:136572"/>
        <dbReference type="ChEBI" id="CHEBI:456216"/>
        <dbReference type="EC" id="6.3.2.17"/>
    </reaction>
</comment>
<dbReference type="SUPFAM" id="SSF53623">
    <property type="entry name" value="MurD-like peptide ligases, catalytic domain"/>
    <property type="match status" value="1"/>
</dbReference>
<name>A0A1G6YB25_9GAMM</name>
<dbReference type="InterPro" id="IPR013221">
    <property type="entry name" value="Mur_ligase_cen"/>
</dbReference>
<dbReference type="InterPro" id="IPR036565">
    <property type="entry name" value="Mur-like_cat_sf"/>
</dbReference>
<dbReference type="AlphaFoldDB" id="A0A1G6YB25"/>
<dbReference type="PANTHER" id="PTHR11136:SF0">
    <property type="entry name" value="DIHYDROFOLATE SYNTHETASE-RELATED"/>
    <property type="match status" value="1"/>
</dbReference>
<keyword evidence="27" id="KW-1185">Reference proteome</keyword>
<comment type="subunit">
    <text evidence="6">Monomer.</text>
</comment>
<evidence type="ECO:0000256" key="21">
    <source>
        <dbReference type="ARBA" id="ARBA00049035"/>
    </source>
</evidence>
<evidence type="ECO:0000256" key="3">
    <source>
        <dbReference type="ARBA" id="ARBA00004799"/>
    </source>
</evidence>
<gene>
    <name evidence="26" type="ORF">SAMN04488509_10964</name>
</gene>
<keyword evidence="12 23" id="KW-0547">Nucleotide-binding</keyword>
<evidence type="ECO:0000256" key="7">
    <source>
        <dbReference type="ARBA" id="ARBA00013023"/>
    </source>
</evidence>
<dbReference type="UniPathway" id="UPA00077">
    <property type="reaction ID" value="UER00157"/>
</dbReference>
<evidence type="ECO:0000259" key="25">
    <source>
        <dbReference type="Pfam" id="PF08245"/>
    </source>
</evidence>
<dbReference type="GO" id="GO:0005524">
    <property type="term" value="F:ATP binding"/>
    <property type="evidence" value="ECO:0007669"/>
    <property type="project" value="UniProtKB-KW"/>
</dbReference>
<dbReference type="Proteomes" id="UP000199603">
    <property type="component" value="Unassembled WGS sequence"/>
</dbReference>
<dbReference type="InterPro" id="IPR036615">
    <property type="entry name" value="Mur_ligase_C_dom_sf"/>
</dbReference>
<organism evidence="26 27">
    <name type="scientific">Aquimonas voraii</name>
    <dbReference type="NCBI Taxonomy" id="265719"/>
    <lineage>
        <taxon>Bacteria</taxon>
        <taxon>Pseudomonadati</taxon>
        <taxon>Pseudomonadota</taxon>
        <taxon>Gammaproteobacteria</taxon>
        <taxon>Lysobacterales</taxon>
        <taxon>Lysobacteraceae</taxon>
        <taxon>Aquimonas</taxon>
    </lineage>
</organism>
<evidence type="ECO:0000256" key="14">
    <source>
        <dbReference type="ARBA" id="ARBA00022842"/>
    </source>
</evidence>
<dbReference type="NCBIfam" id="NF008101">
    <property type="entry name" value="PRK10846.1"/>
    <property type="match status" value="1"/>
</dbReference>
<evidence type="ECO:0000256" key="12">
    <source>
        <dbReference type="ARBA" id="ARBA00022741"/>
    </source>
</evidence>
<evidence type="ECO:0000313" key="27">
    <source>
        <dbReference type="Proteomes" id="UP000199603"/>
    </source>
</evidence>
<comment type="catalytic activity">
    <reaction evidence="22">
        <text>7,8-dihydropteroate + L-glutamate + ATP = 7,8-dihydrofolate + ADP + phosphate + H(+)</text>
        <dbReference type="Rhea" id="RHEA:23584"/>
        <dbReference type="ChEBI" id="CHEBI:15378"/>
        <dbReference type="ChEBI" id="CHEBI:17839"/>
        <dbReference type="ChEBI" id="CHEBI:29985"/>
        <dbReference type="ChEBI" id="CHEBI:30616"/>
        <dbReference type="ChEBI" id="CHEBI:43474"/>
        <dbReference type="ChEBI" id="CHEBI:57451"/>
        <dbReference type="ChEBI" id="CHEBI:456216"/>
        <dbReference type="EC" id="6.3.2.12"/>
    </reaction>
</comment>
<dbReference type="GO" id="GO:0046654">
    <property type="term" value="P:tetrahydrofolate biosynthetic process"/>
    <property type="evidence" value="ECO:0007669"/>
    <property type="project" value="UniProtKB-UniPathway"/>
</dbReference>
<dbReference type="RefSeq" id="WP_091243762.1">
    <property type="nucleotide sequence ID" value="NZ_FNAG01000009.1"/>
</dbReference>
<sequence length="418" mass="44611">MDVAAWLDHQLRLHPKNIEMGLERVRPVAQTLGVLRPAARVLTVAGTNGKGSTVAMLEAACLAAGLRCGAYTSPHIERYHERIRIHGREVEDADLIAAFEAVEAARAGVPLTFFEFGTLAALWLFARAGLDVAVLEVGLGGRLDAVNLVDADIALLTTVDLDHMDWLGPTREHIGREKAGVFRSGRPAVIGEREPPASVLERAREIGARLERRGLDFDVEAHAEGLSYRDAQGALQLPHPQLSAPAQFDNAALAARALRLLGLTEAAIAAGIANAAPRARLQRIAGVPEIVLDVGHNPQAARQLADWLDAHPKPTVAVFAALADKDIEGVVAPLRHAITRWHLAGLDVAGRSQSAEALAARIRDAAPDPILHVHADVDAALRAAVAEASPDSRVLVFGSFHTVGEAFACLRQLGRLPE</sequence>
<dbReference type="EC" id="6.3.2.12" evidence="7"/>
<evidence type="ECO:0000256" key="18">
    <source>
        <dbReference type="ARBA" id="ARBA00032510"/>
    </source>
</evidence>
<comment type="catalytic activity">
    <reaction evidence="19">
        <text>(6S)-5,6,7,8-tetrahydrofolyl-(gamma-L-Glu)(n) + L-glutamate + ATP = (6S)-5,6,7,8-tetrahydrofolyl-(gamma-L-Glu)(n+1) + ADP + phosphate + H(+)</text>
        <dbReference type="Rhea" id="RHEA:10580"/>
        <dbReference type="Rhea" id="RHEA-COMP:14738"/>
        <dbReference type="Rhea" id="RHEA-COMP:14740"/>
        <dbReference type="ChEBI" id="CHEBI:15378"/>
        <dbReference type="ChEBI" id="CHEBI:29985"/>
        <dbReference type="ChEBI" id="CHEBI:30616"/>
        <dbReference type="ChEBI" id="CHEBI:43474"/>
        <dbReference type="ChEBI" id="CHEBI:141005"/>
        <dbReference type="ChEBI" id="CHEBI:456216"/>
        <dbReference type="EC" id="6.3.2.17"/>
    </reaction>
</comment>
<evidence type="ECO:0000256" key="19">
    <source>
        <dbReference type="ARBA" id="ARBA00047493"/>
    </source>
</evidence>
<dbReference type="InterPro" id="IPR001645">
    <property type="entry name" value="Folylpolyglutamate_synth"/>
</dbReference>
<feature type="domain" description="Mur ligase central" evidence="25">
    <location>
        <begin position="44"/>
        <end position="195"/>
    </location>
</feature>
<dbReference type="Gene3D" id="3.40.1190.10">
    <property type="entry name" value="Mur-like, catalytic domain"/>
    <property type="match status" value="1"/>
</dbReference>
<dbReference type="NCBIfam" id="TIGR01499">
    <property type="entry name" value="folC"/>
    <property type="match status" value="1"/>
</dbReference>
<comment type="function">
    <text evidence="2">Functions in two distinct reactions of the de novo folate biosynthetic pathway. Catalyzes the addition of a glutamate residue to dihydropteroate (7,8-dihydropteroate or H2Pte) to form dihydrofolate (7,8-dihydrofolate monoglutamate or H2Pte-Glu). Also catalyzes successive additions of L-glutamate to tetrahydrofolate or 10-formyltetrahydrofolate or 5,10-methylenetetrahydrofolate, leading to folylpolyglutamate derivatives.</text>
</comment>
<proteinExistence type="inferred from homology"/>
<dbReference type="GO" id="GO:0008841">
    <property type="term" value="F:dihydrofolate synthase activity"/>
    <property type="evidence" value="ECO:0007669"/>
    <property type="project" value="UniProtKB-EC"/>
</dbReference>
<dbReference type="Pfam" id="PF02875">
    <property type="entry name" value="Mur_ligase_C"/>
    <property type="match status" value="1"/>
</dbReference>
<evidence type="ECO:0000256" key="20">
    <source>
        <dbReference type="ARBA" id="ARBA00047808"/>
    </source>
</evidence>
<comment type="similarity">
    <text evidence="5 23">Belongs to the folylpolyglutamate synthase family.</text>
</comment>
<evidence type="ECO:0000256" key="2">
    <source>
        <dbReference type="ARBA" id="ARBA00002714"/>
    </source>
</evidence>
<dbReference type="PANTHER" id="PTHR11136">
    <property type="entry name" value="FOLYLPOLYGLUTAMATE SYNTHASE-RELATED"/>
    <property type="match status" value="1"/>
</dbReference>
<protein>
    <recommendedName>
        <fullName evidence="9">Dihydrofolate synthase/folylpolyglutamate synthase</fullName>
        <ecNumber evidence="7">6.3.2.12</ecNumber>
        <ecNumber evidence="8">6.3.2.17</ecNumber>
    </recommendedName>
    <alternativeName>
        <fullName evidence="18">Folylpoly-gamma-glutamate synthetase-dihydrofolate synthetase</fullName>
    </alternativeName>
    <alternativeName>
        <fullName evidence="16">Folylpolyglutamate synthetase</fullName>
    </alternativeName>
    <alternativeName>
        <fullName evidence="17">Tetrahydrofolylpolyglutamate synthase</fullName>
    </alternativeName>
</protein>
<keyword evidence="10 23" id="KW-0436">Ligase</keyword>
<evidence type="ECO:0000259" key="24">
    <source>
        <dbReference type="Pfam" id="PF02875"/>
    </source>
</evidence>
<keyword evidence="14" id="KW-0460">Magnesium</keyword>
<keyword evidence="13 23" id="KW-0067">ATP-binding</keyword>
<dbReference type="STRING" id="265719.SAMN04488509_10964"/>
<dbReference type="InterPro" id="IPR004101">
    <property type="entry name" value="Mur_ligase_C"/>
</dbReference>
<keyword evidence="15" id="KW-0289">Folate biosynthesis</keyword>
<reference evidence="26 27" key="1">
    <citation type="submission" date="2016-10" db="EMBL/GenBank/DDBJ databases">
        <authorList>
            <person name="de Groot N.N."/>
        </authorList>
    </citation>
    <scope>NUCLEOTIDE SEQUENCE [LARGE SCALE GENOMIC DNA]</scope>
    <source>
        <strain evidence="26 27">DSM 16957</strain>
    </source>
</reference>
<evidence type="ECO:0000256" key="4">
    <source>
        <dbReference type="ARBA" id="ARBA00005150"/>
    </source>
</evidence>
<evidence type="ECO:0000256" key="1">
    <source>
        <dbReference type="ARBA" id="ARBA00001946"/>
    </source>
</evidence>
<evidence type="ECO:0000256" key="22">
    <source>
        <dbReference type="ARBA" id="ARBA00049161"/>
    </source>
</evidence>
<feature type="domain" description="Mur ligase C-terminal" evidence="24">
    <location>
        <begin position="280"/>
        <end position="400"/>
    </location>
</feature>
<dbReference type="GO" id="GO:0046872">
    <property type="term" value="F:metal ion binding"/>
    <property type="evidence" value="ECO:0007669"/>
    <property type="project" value="UniProtKB-KW"/>
</dbReference>
<dbReference type="Gene3D" id="3.90.190.20">
    <property type="entry name" value="Mur ligase, C-terminal domain"/>
    <property type="match status" value="1"/>
</dbReference>
<evidence type="ECO:0000256" key="17">
    <source>
        <dbReference type="ARBA" id="ARBA00030592"/>
    </source>
</evidence>
<evidence type="ECO:0000256" key="8">
    <source>
        <dbReference type="ARBA" id="ARBA00013025"/>
    </source>
</evidence>
<dbReference type="OrthoDB" id="9809356at2"/>
<comment type="pathway">
    <text evidence="3">Cofactor biosynthesis; tetrahydrofolate biosynthesis; 7,8-dihydrofolate from 2-amino-4-hydroxy-6-hydroxymethyl-7,8-dihydropteridine diphosphate and 4-aminobenzoate: step 2/2.</text>
</comment>
<keyword evidence="11" id="KW-0479">Metal-binding</keyword>
<evidence type="ECO:0000256" key="5">
    <source>
        <dbReference type="ARBA" id="ARBA00008276"/>
    </source>
</evidence>
<evidence type="ECO:0000256" key="23">
    <source>
        <dbReference type="PIRNR" id="PIRNR001563"/>
    </source>
</evidence>
<dbReference type="FunFam" id="3.40.1190.10:FF:000004">
    <property type="entry name" value="Dihydrofolate synthase/folylpolyglutamate synthase"/>
    <property type="match status" value="1"/>
</dbReference>
<evidence type="ECO:0000256" key="15">
    <source>
        <dbReference type="ARBA" id="ARBA00022909"/>
    </source>
</evidence>
<dbReference type="Pfam" id="PF08245">
    <property type="entry name" value="Mur_ligase_M"/>
    <property type="match status" value="1"/>
</dbReference>
<comment type="pathway">
    <text evidence="4">Cofactor biosynthesis; tetrahydrofolylpolyglutamate biosynthesis.</text>
</comment>
<dbReference type="GO" id="GO:0005737">
    <property type="term" value="C:cytoplasm"/>
    <property type="evidence" value="ECO:0007669"/>
    <property type="project" value="TreeGrafter"/>
</dbReference>
<dbReference type="GO" id="GO:0004326">
    <property type="term" value="F:tetrahydrofolylpolyglutamate synthase activity"/>
    <property type="evidence" value="ECO:0007669"/>
    <property type="project" value="UniProtKB-EC"/>
</dbReference>
<dbReference type="GO" id="GO:0046656">
    <property type="term" value="P:folic acid biosynthetic process"/>
    <property type="evidence" value="ECO:0007669"/>
    <property type="project" value="UniProtKB-KW"/>
</dbReference>
<evidence type="ECO:0000256" key="9">
    <source>
        <dbReference type="ARBA" id="ARBA00019357"/>
    </source>
</evidence>
<comment type="catalytic activity">
    <reaction evidence="20">
        <text>10-formyltetrahydrofolyl-(gamma-L-Glu)(n) + L-glutamate + ATP = 10-formyltetrahydrofolyl-(gamma-L-Glu)(n+1) + ADP + phosphate + H(+)</text>
        <dbReference type="Rhea" id="RHEA:51904"/>
        <dbReference type="Rhea" id="RHEA-COMP:13088"/>
        <dbReference type="Rhea" id="RHEA-COMP:14300"/>
        <dbReference type="ChEBI" id="CHEBI:15378"/>
        <dbReference type="ChEBI" id="CHEBI:29985"/>
        <dbReference type="ChEBI" id="CHEBI:30616"/>
        <dbReference type="ChEBI" id="CHEBI:43474"/>
        <dbReference type="ChEBI" id="CHEBI:134413"/>
        <dbReference type="ChEBI" id="CHEBI:456216"/>
        <dbReference type="EC" id="6.3.2.17"/>
    </reaction>
</comment>
<dbReference type="PIRSF" id="PIRSF001563">
    <property type="entry name" value="Folylpolyglu_synth"/>
    <property type="match status" value="1"/>
</dbReference>
<evidence type="ECO:0000256" key="10">
    <source>
        <dbReference type="ARBA" id="ARBA00022598"/>
    </source>
</evidence>
<evidence type="ECO:0000313" key="26">
    <source>
        <dbReference type="EMBL" id="SDD87461.1"/>
    </source>
</evidence>
<comment type="cofactor">
    <cofactor evidence="1">
        <name>Mg(2+)</name>
        <dbReference type="ChEBI" id="CHEBI:18420"/>
    </cofactor>
</comment>